<name>A0A8S1CJ12_9INSE</name>
<dbReference type="Gene3D" id="3.80.10.10">
    <property type="entry name" value="Ribonuclease Inhibitor"/>
    <property type="match status" value="1"/>
</dbReference>
<evidence type="ECO:0000313" key="2">
    <source>
        <dbReference type="Proteomes" id="UP000494165"/>
    </source>
</evidence>
<dbReference type="AlphaFoldDB" id="A0A8S1CJ12"/>
<evidence type="ECO:0000313" key="1">
    <source>
        <dbReference type="EMBL" id="CAB3367602.1"/>
    </source>
</evidence>
<dbReference type="EMBL" id="CADEPI010000032">
    <property type="protein sequence ID" value="CAB3367602.1"/>
    <property type="molecule type" value="Genomic_DNA"/>
</dbReference>
<keyword evidence="2" id="KW-1185">Reference proteome</keyword>
<gene>
    <name evidence="1" type="ORF">CLODIP_2_CD02071</name>
</gene>
<organism evidence="1 2">
    <name type="scientific">Cloeon dipterum</name>
    <dbReference type="NCBI Taxonomy" id="197152"/>
    <lineage>
        <taxon>Eukaryota</taxon>
        <taxon>Metazoa</taxon>
        <taxon>Ecdysozoa</taxon>
        <taxon>Arthropoda</taxon>
        <taxon>Hexapoda</taxon>
        <taxon>Insecta</taxon>
        <taxon>Pterygota</taxon>
        <taxon>Palaeoptera</taxon>
        <taxon>Ephemeroptera</taxon>
        <taxon>Pisciforma</taxon>
        <taxon>Baetidae</taxon>
        <taxon>Cloeon</taxon>
    </lineage>
</organism>
<accession>A0A8S1CJ12</accession>
<protein>
    <submittedName>
        <fullName evidence="1">Uncharacterized protein</fullName>
    </submittedName>
</protein>
<dbReference type="Proteomes" id="UP000494165">
    <property type="component" value="Unassembled WGS sequence"/>
</dbReference>
<reference evidence="1 2" key="1">
    <citation type="submission" date="2020-04" db="EMBL/GenBank/DDBJ databases">
        <authorList>
            <person name="Alioto T."/>
            <person name="Alioto T."/>
            <person name="Gomez Garrido J."/>
        </authorList>
    </citation>
    <scope>NUCLEOTIDE SEQUENCE [LARGE SCALE GENOMIC DNA]</scope>
</reference>
<dbReference type="InterPro" id="IPR032675">
    <property type="entry name" value="LRR_dom_sf"/>
</dbReference>
<sequence length="195" mass="22324">MTEIKRFHMPKRLLDMAVQTVFDNIDSYDKTLVKQIIEPIRREKLEEIIRMAKFHSFFCNDRDAHVDKVWAALPILINSKLYTKLDTTVFTHMNCNSSILTNSRFQEFVRCLGVNTPNLEMLTINSQPWQDLSLGEGELASILKLKNLTHLKITCVSVSLTGFLLITRHCKELKSVGASDVEVDVEPSYCGWTSS</sequence>
<comment type="caution">
    <text evidence="1">The sequence shown here is derived from an EMBL/GenBank/DDBJ whole genome shotgun (WGS) entry which is preliminary data.</text>
</comment>
<proteinExistence type="predicted"/>